<keyword evidence="2" id="KW-1185">Reference proteome</keyword>
<protein>
    <submittedName>
        <fullName evidence="1">Uncharacterized protein</fullName>
    </submittedName>
</protein>
<dbReference type="AlphaFoldDB" id="A0A5B9CZL5"/>
<accession>A0A5B9CZL5</accession>
<sequence length="121" mass="13701">MNPLIFILLLVSCTDDFNSCYSNNTMAKIYPTAQACEQAMVPSIKKSAFYGQQVFAQCINIHPQLHQQKVKLIWSVTNHGNFLLKSQNVNDKRSTVHKEDILPTLPSLLRSSSTNLLHKKL</sequence>
<dbReference type="RefSeq" id="WP_120102167.1">
    <property type="nucleotide sequence ID" value="NZ_CP031843.2"/>
</dbReference>
<dbReference type="KEGG" id="bky:D1093_09105"/>
<name>A0A5B9CZL5_9HYPH</name>
<organism evidence="1 2">
    <name type="scientific">Bartonella kosoyi</name>
    <dbReference type="NCBI Taxonomy" id="2133959"/>
    <lineage>
        <taxon>Bacteria</taxon>
        <taxon>Pseudomonadati</taxon>
        <taxon>Pseudomonadota</taxon>
        <taxon>Alphaproteobacteria</taxon>
        <taxon>Hyphomicrobiales</taxon>
        <taxon>Bartonellaceae</taxon>
        <taxon>Bartonella</taxon>
    </lineage>
</organism>
<gene>
    <name evidence="1" type="ORF">D1093_09105</name>
</gene>
<dbReference type="EMBL" id="CP031843">
    <property type="protein sequence ID" value="QEE09725.1"/>
    <property type="molecule type" value="Genomic_DNA"/>
</dbReference>
<dbReference type="Proteomes" id="UP000321940">
    <property type="component" value="Chromosome"/>
</dbReference>
<evidence type="ECO:0000313" key="2">
    <source>
        <dbReference type="Proteomes" id="UP000321940"/>
    </source>
</evidence>
<evidence type="ECO:0000313" key="1">
    <source>
        <dbReference type="EMBL" id="QEE09725.1"/>
    </source>
</evidence>
<proteinExistence type="predicted"/>
<reference evidence="1 2" key="1">
    <citation type="journal article" date="2020" name="Int. J. Syst. Evol. Microbiol.">
        <title>Bartonella kosoyi sp. nov. and Bartonella krasnovii sp. nov., two novel species closely related to the zoonotic Bartonella elizabethae, isolated from black rats and wild desert rodent-fleas.</title>
        <authorList>
            <person name="Gutierrez R."/>
            <person name="Shalit T."/>
            <person name="Markus B."/>
            <person name="Yuan C."/>
            <person name="Nachum-Biala Y."/>
            <person name="Elad D."/>
            <person name="Harrus S."/>
        </authorList>
    </citation>
    <scope>NUCLEOTIDE SEQUENCE [LARGE SCALE GENOMIC DNA]</scope>
    <source>
        <strain evidence="1 2">Tel Aviv</strain>
    </source>
</reference>